<dbReference type="Gene3D" id="1.10.3720.10">
    <property type="entry name" value="MetI-like"/>
    <property type="match status" value="1"/>
</dbReference>
<dbReference type="SUPFAM" id="SSF161098">
    <property type="entry name" value="MetI-like"/>
    <property type="match status" value="1"/>
</dbReference>
<comment type="similarity">
    <text evidence="7">Belongs to the binding-protein-dependent transport system permease family.</text>
</comment>
<sequence length="294" mass="32830">MNKALRNPAIYILFIVPSLILYFLFFIYPLITSVYYGFTDWDGLNNPQFVGFDNFVKLFEDADFLHSILNNIYFICFSVGIQVPLIILFALLIGSVKRFQRLYKTTVFLPSILSTSVIGILWGFIYDPDMGLLNRFLGLFGVDTIYWLSDEKTAFLSILITNAWQWMGFYIVLVLAAILAIPKELTEAAAIDGATGFQQATKITVPLIMPIISVVIMLSIAGAMRVVDIVIVMTKGGPAGSTDVMASYMVSRAFSYGQYGYGTTIALIIFVFSLVLTALYQIAFNRKASEGVEY</sequence>
<dbReference type="InterPro" id="IPR035906">
    <property type="entry name" value="MetI-like_sf"/>
</dbReference>
<reference evidence="9 10" key="1">
    <citation type="submission" date="2017-01" db="EMBL/GenBank/DDBJ databases">
        <title>Genome analysis of Paenibacillus selenitrireducens ES3-24.</title>
        <authorList>
            <person name="Xu D."/>
            <person name="Yao R."/>
            <person name="Zheng S."/>
        </authorList>
    </citation>
    <scope>NUCLEOTIDE SEQUENCE [LARGE SCALE GENOMIC DNA]</scope>
    <source>
        <strain evidence="9 10">ES3-24</strain>
    </source>
</reference>
<dbReference type="CDD" id="cd06261">
    <property type="entry name" value="TM_PBP2"/>
    <property type="match status" value="1"/>
</dbReference>
<dbReference type="PROSITE" id="PS50928">
    <property type="entry name" value="ABC_TM1"/>
    <property type="match status" value="1"/>
</dbReference>
<keyword evidence="2 7" id="KW-0813">Transport</keyword>
<comment type="subcellular location">
    <subcellularLocation>
        <location evidence="1 7">Cell membrane</location>
        <topology evidence="1 7">Multi-pass membrane protein</topology>
    </subcellularLocation>
</comment>
<feature type="transmembrane region" description="Helical" evidence="7">
    <location>
        <begin position="163"/>
        <end position="182"/>
    </location>
</feature>
<dbReference type="STRING" id="1324314.BVG16_03030"/>
<dbReference type="SUPFAM" id="SSF160964">
    <property type="entry name" value="MalF N-terminal region-like"/>
    <property type="match status" value="1"/>
</dbReference>
<dbReference type="GO" id="GO:0055085">
    <property type="term" value="P:transmembrane transport"/>
    <property type="evidence" value="ECO:0007669"/>
    <property type="project" value="InterPro"/>
</dbReference>
<evidence type="ECO:0000256" key="7">
    <source>
        <dbReference type="RuleBase" id="RU363032"/>
    </source>
</evidence>
<keyword evidence="4 7" id="KW-0812">Transmembrane</keyword>
<name>A0A1T2XNJ3_9BACL</name>
<protein>
    <submittedName>
        <fullName evidence="9">Sugar ABC transporter permease</fullName>
    </submittedName>
</protein>
<gene>
    <name evidence="9" type="ORF">BVG16_03030</name>
</gene>
<comment type="caution">
    <text evidence="9">The sequence shown here is derived from an EMBL/GenBank/DDBJ whole genome shotgun (WGS) entry which is preliminary data.</text>
</comment>
<accession>A0A1T2XNJ3</accession>
<keyword evidence="5 7" id="KW-1133">Transmembrane helix</keyword>
<dbReference type="PANTHER" id="PTHR30193:SF37">
    <property type="entry name" value="INNER MEMBRANE ABC TRANSPORTER PERMEASE PROTEIN YCJO"/>
    <property type="match status" value="1"/>
</dbReference>
<feature type="transmembrane region" description="Helical" evidence="7">
    <location>
        <begin position="203"/>
        <end position="224"/>
    </location>
</feature>
<evidence type="ECO:0000256" key="2">
    <source>
        <dbReference type="ARBA" id="ARBA00022448"/>
    </source>
</evidence>
<keyword evidence="6 7" id="KW-0472">Membrane</keyword>
<keyword evidence="10" id="KW-1185">Reference proteome</keyword>
<evidence type="ECO:0000256" key="4">
    <source>
        <dbReference type="ARBA" id="ARBA00022692"/>
    </source>
</evidence>
<evidence type="ECO:0000256" key="3">
    <source>
        <dbReference type="ARBA" id="ARBA00022475"/>
    </source>
</evidence>
<proteinExistence type="inferred from homology"/>
<evidence type="ECO:0000313" key="10">
    <source>
        <dbReference type="Proteomes" id="UP000190188"/>
    </source>
</evidence>
<dbReference type="RefSeq" id="WP_078497037.1">
    <property type="nucleotide sequence ID" value="NZ_MSZX01000001.1"/>
</dbReference>
<evidence type="ECO:0000313" key="9">
    <source>
        <dbReference type="EMBL" id="OPA81306.1"/>
    </source>
</evidence>
<keyword evidence="3" id="KW-1003">Cell membrane</keyword>
<dbReference type="OrthoDB" id="152280at2"/>
<feature type="transmembrane region" description="Helical" evidence="7">
    <location>
        <begin position="72"/>
        <end position="94"/>
    </location>
</feature>
<dbReference type="AlphaFoldDB" id="A0A1T2XNJ3"/>
<dbReference type="GO" id="GO:0005886">
    <property type="term" value="C:plasma membrane"/>
    <property type="evidence" value="ECO:0007669"/>
    <property type="project" value="UniProtKB-SubCell"/>
</dbReference>
<evidence type="ECO:0000256" key="1">
    <source>
        <dbReference type="ARBA" id="ARBA00004651"/>
    </source>
</evidence>
<dbReference type="EMBL" id="MSZX01000001">
    <property type="protein sequence ID" value="OPA81306.1"/>
    <property type="molecule type" value="Genomic_DNA"/>
</dbReference>
<dbReference type="Proteomes" id="UP000190188">
    <property type="component" value="Unassembled WGS sequence"/>
</dbReference>
<organism evidence="9 10">
    <name type="scientific">Paenibacillus selenitireducens</name>
    <dbReference type="NCBI Taxonomy" id="1324314"/>
    <lineage>
        <taxon>Bacteria</taxon>
        <taxon>Bacillati</taxon>
        <taxon>Bacillota</taxon>
        <taxon>Bacilli</taxon>
        <taxon>Bacillales</taxon>
        <taxon>Paenibacillaceae</taxon>
        <taxon>Paenibacillus</taxon>
    </lineage>
</organism>
<feature type="transmembrane region" description="Helical" evidence="7">
    <location>
        <begin position="106"/>
        <end position="125"/>
    </location>
</feature>
<evidence type="ECO:0000259" key="8">
    <source>
        <dbReference type="PROSITE" id="PS50928"/>
    </source>
</evidence>
<feature type="transmembrane region" description="Helical" evidence="7">
    <location>
        <begin position="259"/>
        <end position="280"/>
    </location>
</feature>
<feature type="domain" description="ABC transmembrane type-1" evidence="8">
    <location>
        <begin position="68"/>
        <end position="280"/>
    </location>
</feature>
<feature type="transmembrane region" description="Helical" evidence="7">
    <location>
        <begin position="12"/>
        <end position="38"/>
    </location>
</feature>
<evidence type="ECO:0000256" key="6">
    <source>
        <dbReference type="ARBA" id="ARBA00023136"/>
    </source>
</evidence>
<dbReference type="InterPro" id="IPR000515">
    <property type="entry name" value="MetI-like"/>
</dbReference>
<dbReference type="InterPro" id="IPR051393">
    <property type="entry name" value="ABC_transporter_permease"/>
</dbReference>
<evidence type="ECO:0000256" key="5">
    <source>
        <dbReference type="ARBA" id="ARBA00022989"/>
    </source>
</evidence>
<dbReference type="Pfam" id="PF00528">
    <property type="entry name" value="BPD_transp_1"/>
    <property type="match status" value="1"/>
</dbReference>
<dbReference type="PANTHER" id="PTHR30193">
    <property type="entry name" value="ABC TRANSPORTER PERMEASE PROTEIN"/>
    <property type="match status" value="1"/>
</dbReference>